<accession>A0A0E9VKC8</accession>
<sequence>MMTSRSCRRNANPKMRLSDDPRHSRLKYACCEDTGTFAKQRY</sequence>
<evidence type="ECO:0000256" key="1">
    <source>
        <dbReference type="SAM" id="MobiDB-lite"/>
    </source>
</evidence>
<reference evidence="2" key="1">
    <citation type="submission" date="2014-11" db="EMBL/GenBank/DDBJ databases">
        <authorList>
            <person name="Amaro Gonzalez C."/>
        </authorList>
    </citation>
    <scope>NUCLEOTIDE SEQUENCE</scope>
</reference>
<dbReference type="AlphaFoldDB" id="A0A0E9VKC8"/>
<feature type="region of interest" description="Disordered" evidence="1">
    <location>
        <begin position="1"/>
        <end position="20"/>
    </location>
</feature>
<evidence type="ECO:0000313" key="2">
    <source>
        <dbReference type="EMBL" id="JAH77693.1"/>
    </source>
</evidence>
<name>A0A0E9VKC8_ANGAN</name>
<proteinExistence type="predicted"/>
<protein>
    <submittedName>
        <fullName evidence="2">Uncharacterized protein</fullName>
    </submittedName>
</protein>
<organism evidence="2">
    <name type="scientific">Anguilla anguilla</name>
    <name type="common">European freshwater eel</name>
    <name type="synonym">Muraena anguilla</name>
    <dbReference type="NCBI Taxonomy" id="7936"/>
    <lineage>
        <taxon>Eukaryota</taxon>
        <taxon>Metazoa</taxon>
        <taxon>Chordata</taxon>
        <taxon>Craniata</taxon>
        <taxon>Vertebrata</taxon>
        <taxon>Euteleostomi</taxon>
        <taxon>Actinopterygii</taxon>
        <taxon>Neopterygii</taxon>
        <taxon>Teleostei</taxon>
        <taxon>Anguilliformes</taxon>
        <taxon>Anguillidae</taxon>
        <taxon>Anguilla</taxon>
    </lineage>
</organism>
<dbReference type="EMBL" id="GBXM01030884">
    <property type="protein sequence ID" value="JAH77693.1"/>
    <property type="molecule type" value="Transcribed_RNA"/>
</dbReference>
<reference evidence="2" key="2">
    <citation type="journal article" date="2015" name="Fish Shellfish Immunol.">
        <title>Early steps in the European eel (Anguilla anguilla)-Vibrio vulnificus interaction in the gills: Role of the RtxA13 toxin.</title>
        <authorList>
            <person name="Callol A."/>
            <person name="Pajuelo D."/>
            <person name="Ebbesson L."/>
            <person name="Teles M."/>
            <person name="MacKenzie S."/>
            <person name="Amaro C."/>
        </authorList>
    </citation>
    <scope>NUCLEOTIDE SEQUENCE</scope>
</reference>